<evidence type="ECO:0000313" key="1">
    <source>
        <dbReference type="EMBL" id="PND04196.1"/>
    </source>
</evidence>
<protein>
    <submittedName>
        <fullName evidence="1">Uncharacterized protein</fullName>
    </submittedName>
</protein>
<accession>A0AAX0WL07</accession>
<gene>
    <name evidence="1" type="ORF">CXT95_05395</name>
</gene>
<organism evidence="1 2">
    <name type="scientific">Akkermansia muciniphila</name>
    <dbReference type="NCBI Taxonomy" id="239935"/>
    <lineage>
        <taxon>Bacteria</taxon>
        <taxon>Pseudomonadati</taxon>
        <taxon>Verrucomicrobiota</taxon>
        <taxon>Verrucomicrobiia</taxon>
        <taxon>Verrucomicrobiales</taxon>
        <taxon>Akkermansiaceae</taxon>
        <taxon>Akkermansia</taxon>
    </lineage>
</organism>
<dbReference type="AlphaFoldDB" id="A0AAX0WL07"/>
<proteinExistence type="predicted"/>
<dbReference type="EMBL" id="PJLB01000005">
    <property type="protein sequence ID" value="PND04196.1"/>
    <property type="molecule type" value="Genomic_DNA"/>
</dbReference>
<sequence>MILTLLFPKCRQTSSFPFHGIGNKRIEHPLSVSPILSKVKSMKNKRIAMKHKRRFFLFARVISH</sequence>
<reference evidence="1 2" key="1">
    <citation type="journal article" date="2017" name="BMC Genomics">
        <title>Genome sequencing of 39 Akkermansia muciniphila isolates reveals its population structure, genomic and functional diverisity, and global distribution in mammalian gut microbiotas.</title>
        <authorList>
            <person name="Guo X."/>
            <person name="Li S."/>
            <person name="Zhang J."/>
            <person name="Wu F."/>
            <person name="Li X."/>
            <person name="Wu D."/>
            <person name="Zhang M."/>
            <person name="Ou Z."/>
            <person name="Jie Z."/>
            <person name="Yan Q."/>
            <person name="Li P."/>
            <person name="Yi J."/>
            <person name="Peng Y."/>
        </authorList>
    </citation>
    <scope>NUCLEOTIDE SEQUENCE [LARGE SCALE GENOMIC DNA]</scope>
    <source>
        <strain evidence="1 2">GP28</strain>
    </source>
</reference>
<comment type="caution">
    <text evidence="1">The sequence shown here is derived from an EMBL/GenBank/DDBJ whole genome shotgun (WGS) entry which is preliminary data.</text>
</comment>
<dbReference type="Proteomes" id="UP000236075">
    <property type="component" value="Unassembled WGS sequence"/>
</dbReference>
<evidence type="ECO:0000313" key="2">
    <source>
        <dbReference type="Proteomes" id="UP000236075"/>
    </source>
</evidence>
<name>A0AAX0WL07_9BACT</name>